<dbReference type="InterPro" id="IPR016055">
    <property type="entry name" value="A-D-PHexomutase_a/b/a-I/II/III"/>
</dbReference>
<dbReference type="CDD" id="cd03086">
    <property type="entry name" value="PGM3"/>
    <property type="match status" value="1"/>
</dbReference>
<dbReference type="InterPro" id="IPR016657">
    <property type="entry name" value="PAGM"/>
</dbReference>
<dbReference type="InterPro" id="IPR005844">
    <property type="entry name" value="A-D-PHexomutase_a/b/a-I"/>
</dbReference>
<keyword evidence="7 14" id="KW-0460">Magnesium</keyword>
<evidence type="ECO:0000256" key="5">
    <source>
        <dbReference type="ARBA" id="ARBA00022553"/>
    </source>
</evidence>
<dbReference type="Gene3D" id="3.30.310.50">
    <property type="entry name" value="Alpha-D-phosphohexomutase, C-terminal domain"/>
    <property type="match status" value="1"/>
</dbReference>
<feature type="domain" description="Alpha-D-phosphohexomutase alpha/beta/alpha" evidence="19">
    <location>
        <begin position="63"/>
        <end position="97"/>
    </location>
</feature>
<dbReference type="SUPFAM" id="SSF55957">
    <property type="entry name" value="Phosphoglucomutase, C-terminal domain"/>
    <property type="match status" value="1"/>
</dbReference>
<evidence type="ECO:0000256" key="13">
    <source>
        <dbReference type="ARBA" id="ARBA00059527"/>
    </source>
</evidence>
<evidence type="ECO:0000256" key="15">
    <source>
        <dbReference type="PIRSR" id="PIRSR016408-1"/>
    </source>
</evidence>
<dbReference type="EMBL" id="MH119583">
    <property type="protein sequence ID" value="AWU68201.1"/>
    <property type="molecule type" value="mRNA"/>
</dbReference>
<feature type="binding site" evidence="17">
    <location>
        <position position="287"/>
    </location>
    <ligand>
        <name>Mg(2+)</name>
        <dbReference type="ChEBI" id="CHEBI:18420"/>
    </ligand>
</feature>
<feature type="binding site" description="via phosphate group" evidence="17">
    <location>
        <position position="71"/>
    </location>
    <ligand>
        <name>Mg(2+)</name>
        <dbReference type="ChEBI" id="CHEBI:18420"/>
    </ligand>
</feature>
<comment type="function">
    <text evidence="14">Catalyzes the conversion of GlcNAc-6-P into GlcNAc-1-P during the synthesis of uridine diphosphate/UDP-GlcNAc, a sugar nucleotide critical to multiple glycosylation pathways including protein N- and O-glycosylation.</text>
</comment>
<evidence type="ECO:0000256" key="17">
    <source>
        <dbReference type="PIRSR" id="PIRSR016408-3"/>
    </source>
</evidence>
<dbReference type="InterPro" id="IPR005843">
    <property type="entry name" value="A-D-PHexomutase_C"/>
</dbReference>
<feature type="domain" description="Phosphoacetylglucosamine mutase AMG1" evidence="21">
    <location>
        <begin position="183"/>
        <end position="290"/>
    </location>
</feature>
<feature type="binding site" evidence="17">
    <location>
        <position position="285"/>
    </location>
    <ligand>
        <name>Mg(2+)</name>
        <dbReference type="ChEBI" id="CHEBI:18420"/>
    </ligand>
</feature>
<evidence type="ECO:0000256" key="3">
    <source>
        <dbReference type="ARBA" id="ARBA00010231"/>
    </source>
</evidence>
<dbReference type="PIRSF" id="PIRSF016408">
    <property type="entry name" value="PAGM"/>
    <property type="match status" value="1"/>
</dbReference>
<dbReference type="GO" id="GO:0000287">
    <property type="term" value="F:magnesium ion binding"/>
    <property type="evidence" value="ECO:0007669"/>
    <property type="project" value="InterPro"/>
</dbReference>
<dbReference type="InterPro" id="IPR049023">
    <property type="entry name" value="AMG1_II"/>
</dbReference>
<feature type="domain" description="Alpha-D-phosphohexomutase C-terminal" evidence="18">
    <location>
        <begin position="486"/>
        <end position="534"/>
    </location>
</feature>
<keyword evidence="8 14" id="KW-0413">Isomerase</keyword>
<dbReference type="PANTHER" id="PTHR45955">
    <property type="entry name" value="PHOSPHOACETYLGLUCOSAMINE MUTASE"/>
    <property type="match status" value="1"/>
</dbReference>
<evidence type="ECO:0000256" key="12">
    <source>
        <dbReference type="ARBA" id="ARBA00032065"/>
    </source>
</evidence>
<keyword evidence="9" id="KW-0119">Carbohydrate metabolism</keyword>
<feature type="active site" description="Phosphoserine intermediate" evidence="15">
    <location>
        <position position="71"/>
    </location>
</feature>
<dbReference type="Pfam" id="PF21405">
    <property type="entry name" value="AMG1_II"/>
    <property type="match status" value="1"/>
</dbReference>
<dbReference type="PANTHER" id="PTHR45955:SF1">
    <property type="entry name" value="PHOSPHOACETYLGLUCOSAMINE MUTASE"/>
    <property type="match status" value="1"/>
</dbReference>
<dbReference type="Pfam" id="PF02878">
    <property type="entry name" value="PGM_PMM_I"/>
    <property type="match status" value="2"/>
</dbReference>
<evidence type="ECO:0000256" key="9">
    <source>
        <dbReference type="ARBA" id="ARBA00023277"/>
    </source>
</evidence>
<evidence type="ECO:0000256" key="16">
    <source>
        <dbReference type="PIRSR" id="PIRSR016408-2"/>
    </source>
</evidence>
<keyword evidence="6 14" id="KW-0479">Metal-binding</keyword>
<comment type="cofactor">
    <cofactor evidence="14 17">
        <name>Mg(2+)</name>
        <dbReference type="ChEBI" id="CHEBI:18420"/>
    </cofactor>
    <text evidence="14 17">Binds 1 Mg(2+) ion per subunit.</text>
</comment>
<dbReference type="Pfam" id="PF00408">
    <property type="entry name" value="PGM_PMM_IV"/>
    <property type="match status" value="1"/>
</dbReference>
<dbReference type="GO" id="GO:0071555">
    <property type="term" value="P:cell wall organization"/>
    <property type="evidence" value="ECO:0007669"/>
    <property type="project" value="UniProtKB-KW"/>
</dbReference>
<evidence type="ECO:0000256" key="1">
    <source>
        <dbReference type="ARBA" id="ARBA00000558"/>
    </source>
</evidence>
<dbReference type="Gene3D" id="3.40.120.10">
    <property type="entry name" value="Alpha-D-Glucose-1,6-Bisphosphate, subunit A, domain 3"/>
    <property type="match status" value="2"/>
</dbReference>
<dbReference type="Pfam" id="PF21404">
    <property type="entry name" value="AMG1_III"/>
    <property type="match status" value="1"/>
</dbReference>
<dbReference type="AlphaFoldDB" id="A0A2Z4BZJ4"/>
<dbReference type="FunFam" id="3.40.120.10:FF:000013">
    <property type="entry name" value="Phosphoacetylglucosamine mutase"/>
    <property type="match status" value="1"/>
</dbReference>
<evidence type="ECO:0000256" key="7">
    <source>
        <dbReference type="ARBA" id="ARBA00022842"/>
    </source>
</evidence>
<keyword evidence="10" id="KW-0961">Cell wall biogenesis/degradation</keyword>
<evidence type="ECO:0000259" key="19">
    <source>
        <dbReference type="Pfam" id="PF02878"/>
    </source>
</evidence>
<evidence type="ECO:0000256" key="8">
    <source>
        <dbReference type="ARBA" id="ARBA00023235"/>
    </source>
</evidence>
<comment type="catalytic activity">
    <reaction evidence="1 14">
        <text>N-acetyl-alpha-D-glucosamine 1-phosphate = N-acetyl-D-glucosamine 6-phosphate</text>
        <dbReference type="Rhea" id="RHEA:23804"/>
        <dbReference type="ChEBI" id="CHEBI:57513"/>
        <dbReference type="ChEBI" id="CHEBI:57776"/>
        <dbReference type="EC" id="5.4.2.3"/>
    </reaction>
</comment>
<dbReference type="FunFam" id="3.30.310.50:FF:000003">
    <property type="entry name" value="Phosphoacetylglucosamine mutase"/>
    <property type="match status" value="1"/>
</dbReference>
<comment type="pathway">
    <text evidence="2 14">Nucleotide-sugar biosynthesis; UDP-N-acetyl-alpha-D-glucosamine biosynthesis; N-acetyl-alpha-D-glucosamine 1-phosphate from alpha-D-glucosamine 6-phosphate (route I): step 2/2.</text>
</comment>
<evidence type="ECO:0000256" key="11">
    <source>
        <dbReference type="ARBA" id="ARBA00031926"/>
    </source>
</evidence>
<dbReference type="PROSITE" id="PS00710">
    <property type="entry name" value="PGM_PMM"/>
    <property type="match status" value="1"/>
</dbReference>
<evidence type="ECO:0000256" key="4">
    <source>
        <dbReference type="ARBA" id="ARBA00012731"/>
    </source>
</evidence>
<feature type="domain" description="Alpha-D-phosphohexomutase alpha/beta/alpha" evidence="19">
    <location>
        <begin position="113"/>
        <end position="174"/>
    </location>
</feature>
<dbReference type="GO" id="GO:0006048">
    <property type="term" value="P:UDP-N-acetylglucosamine biosynthetic process"/>
    <property type="evidence" value="ECO:0007669"/>
    <property type="project" value="UniProtKB-UniRule"/>
</dbReference>
<organism evidence="22">
    <name type="scientific">Pseudolycoriella hygida</name>
    <dbReference type="NCBI Taxonomy" id="35572"/>
    <lineage>
        <taxon>Eukaryota</taxon>
        <taxon>Metazoa</taxon>
        <taxon>Ecdysozoa</taxon>
        <taxon>Arthropoda</taxon>
        <taxon>Hexapoda</taxon>
        <taxon>Insecta</taxon>
        <taxon>Pterygota</taxon>
        <taxon>Neoptera</taxon>
        <taxon>Endopterygota</taxon>
        <taxon>Diptera</taxon>
        <taxon>Nematocera</taxon>
        <taxon>Sciaroidea</taxon>
        <taxon>Sciaridae</taxon>
        <taxon>Pseudolycoriella</taxon>
    </lineage>
</organism>
<dbReference type="InterPro" id="IPR049022">
    <property type="entry name" value="AMG1_III"/>
</dbReference>
<dbReference type="InterPro" id="IPR036900">
    <property type="entry name" value="A-D-PHexomutase_C_sf"/>
</dbReference>
<dbReference type="InterPro" id="IPR016066">
    <property type="entry name" value="A-D-PHexomutase_CS"/>
</dbReference>
<accession>A0A2Z4BZJ4</accession>
<dbReference type="GO" id="GO:0004610">
    <property type="term" value="F:phosphoacetylglucosamine mutase activity"/>
    <property type="evidence" value="ECO:0007669"/>
    <property type="project" value="UniProtKB-UniRule"/>
</dbReference>
<name>A0A2Z4BZJ4_9DIPT</name>
<sequence length="556" mass="61505">MKKMSVNLRAVYAFAREMYPKNVTTDIQYGTAGFRTRNDKLYYVMYRMGLLATLRSRAKDGQTIGVMITASHNPEPDNGVKLVDPMGEMLDQSWEKLATNLVNVSDMELQDEIARIIENEKIDIGSASCVFVGMDNRYHSPGLLKAVEDGVLTLKGRVKSFGIVTTPMLHYFVVCANTNNAYGVATEEGYYDKLTTSFKRLRGTEFERGNYKNKLIFDGANGVGARKMLRFLKTMDNSLGIEVFNKGEGKINHECGADYVKVQQGCPIGLPEIEPNTRCCSVDGDADRLVYFFTDANNQFNLLDGDRIATLIAGYLMDLIEKCGVDVTIGLVQTAYANGASTEYIQNVLKVPVATTSTGVKHLHHKATEFDVGIYFEANGHGTVVFSNKARKSIHAASKNVGNDLNEEQVAAARKLLLTIDLINETVGDAISDMLLVETILHTNGWDVKDWLAAYTDLPNVQQKLMVADRNVIRVTDADRKCVTPDGLQKEIDLLVAKYPKGRSFVRPSGTEDVVRIYAEAATREDTDRLASEVSLITYRLAGGIGREPSVPLSHM</sequence>
<dbReference type="FunFam" id="3.40.120.10:FF:000023">
    <property type="entry name" value="Phosphoacetylglucosamine mutase"/>
    <property type="match status" value="1"/>
</dbReference>
<dbReference type="EC" id="5.4.2.3" evidence="4 14"/>
<dbReference type="UniPathway" id="UPA00113">
    <property type="reaction ID" value="UER00530"/>
</dbReference>
<feature type="binding site" evidence="16">
    <location>
        <begin position="377"/>
        <end position="379"/>
    </location>
    <ligand>
        <name>substrate</name>
    </ligand>
</feature>
<dbReference type="GO" id="GO:0005975">
    <property type="term" value="P:carbohydrate metabolic process"/>
    <property type="evidence" value="ECO:0007669"/>
    <property type="project" value="InterPro"/>
</dbReference>
<comment type="function">
    <text evidence="13">Catalyzes the conversion of GlcNAc-6-P into GlcNAc-1-P during the synthesis of uridine diphosphate/UDP-GlcNAc, which is a biosynthetic precursor of chitin and also supplies the amino sugars for N-linked oligosaccharides of glycoproteins.</text>
</comment>
<evidence type="ECO:0000256" key="14">
    <source>
        <dbReference type="PIRNR" id="PIRNR016408"/>
    </source>
</evidence>
<feature type="binding site" evidence="17">
    <location>
        <position position="283"/>
    </location>
    <ligand>
        <name>Mg(2+)</name>
        <dbReference type="ChEBI" id="CHEBI:18420"/>
    </ligand>
</feature>
<evidence type="ECO:0000256" key="6">
    <source>
        <dbReference type="ARBA" id="ARBA00022723"/>
    </source>
</evidence>
<keyword evidence="5" id="KW-0597">Phosphoprotein</keyword>
<protein>
    <recommendedName>
        <fullName evidence="4 14">Phosphoacetylglucosamine mutase</fullName>
        <shortName evidence="14">PAGM</shortName>
        <ecNumber evidence="4 14">5.4.2.3</ecNumber>
    </recommendedName>
    <alternativeName>
        <fullName evidence="12 14">Acetylglucosamine phosphomutase</fullName>
    </alternativeName>
    <alternativeName>
        <fullName evidence="11 14">N-acetylglucosamine-phosphate mutase</fullName>
    </alternativeName>
</protein>
<feature type="binding site" evidence="16">
    <location>
        <begin position="507"/>
        <end position="511"/>
    </location>
    <ligand>
        <name>substrate</name>
    </ligand>
</feature>
<evidence type="ECO:0000256" key="2">
    <source>
        <dbReference type="ARBA" id="ARBA00004865"/>
    </source>
</evidence>
<feature type="binding site" evidence="16">
    <location>
        <position position="516"/>
    </location>
    <ligand>
        <name>substrate</name>
    </ligand>
</feature>
<proteinExistence type="evidence at transcript level"/>
<evidence type="ECO:0000313" key="22">
    <source>
        <dbReference type="EMBL" id="AWU68201.1"/>
    </source>
</evidence>
<dbReference type="SUPFAM" id="SSF53738">
    <property type="entry name" value="Phosphoglucomutase, first 3 domains"/>
    <property type="match status" value="4"/>
</dbReference>
<evidence type="ECO:0000259" key="20">
    <source>
        <dbReference type="Pfam" id="PF21404"/>
    </source>
</evidence>
<evidence type="ECO:0000259" key="18">
    <source>
        <dbReference type="Pfam" id="PF00408"/>
    </source>
</evidence>
<evidence type="ECO:0000259" key="21">
    <source>
        <dbReference type="Pfam" id="PF21405"/>
    </source>
</evidence>
<feature type="domain" description="Phosphoacetylglucosamine mutase AMG1" evidence="20">
    <location>
        <begin position="304"/>
        <end position="446"/>
    </location>
</feature>
<reference evidence="22" key="1">
    <citation type="submission" date="2018-03" db="EMBL/GenBank/DDBJ databases">
        <title>How to crack open an egg shell: a chemical-enzimatic treatment of Bradysia hygida (Diptera: Sciaridae) embryos.</title>
        <authorList>
            <person name="Monesi N."/>
            <person name="Andrioli L.P.M."/>
            <person name="Digiampietri L.A."/>
            <person name="Brancini G.T.P."/>
            <person name="Uliana J.V.C."/>
        </authorList>
    </citation>
    <scope>NUCLEOTIDE SEQUENCE</scope>
</reference>
<comment type="similarity">
    <text evidence="3 14">Belongs to the phosphohexose mutase family.</text>
</comment>
<evidence type="ECO:0000256" key="10">
    <source>
        <dbReference type="ARBA" id="ARBA00023316"/>
    </source>
</evidence>